<comment type="similarity">
    <text evidence="1">Belongs to the MobA/MobL family.</text>
</comment>
<gene>
    <name evidence="5" type="ORF">DW352_03485</name>
</gene>
<organism evidence="5 6">
    <name type="scientific">Pseudolabrys taiwanensis</name>
    <dbReference type="NCBI Taxonomy" id="331696"/>
    <lineage>
        <taxon>Bacteria</taxon>
        <taxon>Pseudomonadati</taxon>
        <taxon>Pseudomonadota</taxon>
        <taxon>Alphaproteobacteria</taxon>
        <taxon>Hyphomicrobiales</taxon>
        <taxon>Xanthobacteraceae</taxon>
        <taxon>Pseudolabrys</taxon>
    </lineage>
</organism>
<sequence>MASYHLSAQVIQRSKGKSAIAAAAYRSGSRLYDEAGKCHHDFSRRRGVVSSEILLPAGAPESLRDRQTLWNLAARMERRDDAQLAREINLALPHELDVVQRRETLLKFVHEAFVDRGMVADVAIHAPVVEKGDDPRNHHAHIMLTLRRATKDGLHRVKTREWNSAELLKHWRALWSLHANRALERAGLLARLDHRTLVVQRQEALRRRDWASAALLNRRPQVHIGPKARKIVERRLVPRSVVRERGPWRRRDGEARPVRRMVRYPAIDKGSRVAHGVKVARQRSLSMFEGVRRWQARSARLRLRKERMTRLESVLLVNFRRLHEGVDYRWLERKERPHSLQVQVEDAARRLAHVKRRRGQLDVLMAEVDRTLARLLLSQSAARRTPLLLQSNNPRGHKRAGRMRARYPIAPSTSVPGSA</sequence>
<dbReference type="KEGG" id="ptaw:DW352_03485"/>
<evidence type="ECO:0000259" key="4">
    <source>
        <dbReference type="Pfam" id="PF03389"/>
    </source>
</evidence>
<feature type="region of interest" description="Disordered" evidence="3">
    <location>
        <begin position="389"/>
        <end position="419"/>
    </location>
</feature>
<dbReference type="OrthoDB" id="1826980at2"/>
<dbReference type="InterPro" id="IPR005053">
    <property type="entry name" value="MobA_MobL"/>
</dbReference>
<feature type="domain" description="MobA/MobL protein" evidence="4">
    <location>
        <begin position="17"/>
        <end position="232"/>
    </location>
</feature>
<evidence type="ECO:0000256" key="1">
    <source>
        <dbReference type="ARBA" id="ARBA00010873"/>
    </source>
</evidence>
<evidence type="ECO:0000313" key="6">
    <source>
        <dbReference type="Proteomes" id="UP000254889"/>
    </source>
</evidence>
<dbReference type="Gene3D" id="3.30.930.30">
    <property type="match status" value="1"/>
</dbReference>
<accession>A0A345ZRW4</accession>
<dbReference type="Pfam" id="PF03389">
    <property type="entry name" value="MobA_MobL"/>
    <property type="match status" value="1"/>
</dbReference>
<name>A0A345ZRW4_9HYPH</name>
<proteinExistence type="inferred from homology"/>
<dbReference type="Proteomes" id="UP000254889">
    <property type="component" value="Chromosome"/>
</dbReference>
<keyword evidence="6" id="KW-1185">Reference proteome</keyword>
<keyword evidence="2" id="KW-0184">Conjugation</keyword>
<protein>
    <recommendedName>
        <fullName evidence="4">MobA/MobL protein domain-containing protein</fullName>
    </recommendedName>
</protein>
<dbReference type="AlphaFoldDB" id="A0A345ZRW4"/>
<dbReference type="NCBIfam" id="NF041496">
    <property type="entry name" value="MobQ"/>
    <property type="match status" value="1"/>
</dbReference>
<reference evidence="5 6" key="1">
    <citation type="submission" date="2018-07" db="EMBL/GenBank/DDBJ databases">
        <authorList>
            <person name="Quirk P.G."/>
            <person name="Krulwich T.A."/>
        </authorList>
    </citation>
    <scope>NUCLEOTIDE SEQUENCE [LARGE SCALE GENOMIC DNA]</scope>
    <source>
        <strain evidence="5 6">CC-BB4</strain>
    </source>
</reference>
<feature type="compositionally biased region" description="Basic residues" evidence="3">
    <location>
        <begin position="395"/>
        <end position="405"/>
    </location>
</feature>
<evidence type="ECO:0000256" key="3">
    <source>
        <dbReference type="SAM" id="MobiDB-lite"/>
    </source>
</evidence>
<dbReference type="RefSeq" id="WP_115688573.1">
    <property type="nucleotide sequence ID" value="NZ_CP031417.1"/>
</dbReference>
<evidence type="ECO:0000256" key="2">
    <source>
        <dbReference type="ARBA" id="ARBA00022971"/>
    </source>
</evidence>
<evidence type="ECO:0000313" key="5">
    <source>
        <dbReference type="EMBL" id="AXK79661.1"/>
    </source>
</evidence>
<dbReference type="EMBL" id="CP031417">
    <property type="protein sequence ID" value="AXK79661.1"/>
    <property type="molecule type" value="Genomic_DNA"/>
</dbReference>